<name>A0A6A8Q138_METHO</name>
<evidence type="ECO:0000256" key="22">
    <source>
        <dbReference type="ARBA" id="ARBA00032743"/>
    </source>
</evidence>
<reference evidence="25" key="1">
    <citation type="submission" date="2019-11" db="EMBL/GenBank/DDBJ databases">
        <title>Draft genome sequence of Mycoplasma hominis strain MH-1.</title>
        <authorList>
            <person name="Ruan Z."/>
            <person name="Zhang J."/>
            <person name="Xie X."/>
        </authorList>
    </citation>
    <scope>NUCLEOTIDE SEQUENCE</scope>
    <source>
        <strain evidence="25">MH-1</strain>
    </source>
</reference>
<feature type="transmembrane region" description="Helical" evidence="24">
    <location>
        <begin position="12"/>
        <end position="45"/>
    </location>
</feature>
<feature type="transmembrane region" description="Helical" evidence="24">
    <location>
        <begin position="178"/>
        <end position="198"/>
    </location>
</feature>
<comment type="caution">
    <text evidence="25">The sequence shown here is derived from an EMBL/GenBank/DDBJ whole genome shotgun (WGS) entry which is preliminary data.</text>
</comment>
<keyword evidence="11 24" id="KW-0812">Transmembrane</keyword>
<dbReference type="GO" id="GO:0005886">
    <property type="term" value="C:plasma membrane"/>
    <property type="evidence" value="ECO:0007669"/>
    <property type="project" value="UniProtKB-SubCell"/>
</dbReference>
<dbReference type="PANTHER" id="PTHR46382">
    <property type="entry name" value="PHOSPHATIDATE CYTIDYLYLTRANSFERASE"/>
    <property type="match status" value="1"/>
</dbReference>
<dbReference type="EC" id="2.7.7.41" evidence="6"/>
<keyword evidence="8" id="KW-1003">Cell membrane</keyword>
<comment type="subcellular location">
    <subcellularLocation>
        <location evidence="2">Cell membrane</location>
        <topology evidence="2">Multi-pass membrane protein</topology>
    </subcellularLocation>
</comment>
<evidence type="ECO:0000256" key="3">
    <source>
        <dbReference type="ARBA" id="ARBA00005119"/>
    </source>
</evidence>
<protein>
    <recommendedName>
        <fullName evidence="7">Phosphatidate cytidylyltransferase</fullName>
        <ecNumber evidence="6">2.7.7.41</ecNumber>
    </recommendedName>
    <alternativeName>
        <fullName evidence="20">CDP-DAG synthase</fullName>
    </alternativeName>
    <alternativeName>
        <fullName evidence="22">CDP-DG synthase</fullName>
    </alternativeName>
    <alternativeName>
        <fullName evidence="18">CDP-diacylglycerol synthase</fullName>
    </alternativeName>
    <alternativeName>
        <fullName evidence="21">CDP-diglyceride pyrophosphorylase</fullName>
    </alternativeName>
    <alternativeName>
        <fullName evidence="23">CDP-diglyceride synthase</fullName>
    </alternativeName>
    <alternativeName>
        <fullName evidence="19">CTP:phosphatidate cytidylyltransferase</fullName>
    </alternativeName>
</protein>
<dbReference type="GO" id="GO:0016024">
    <property type="term" value="P:CDP-diacylglycerol biosynthetic process"/>
    <property type="evidence" value="ECO:0007669"/>
    <property type="project" value="TreeGrafter"/>
</dbReference>
<evidence type="ECO:0000256" key="16">
    <source>
        <dbReference type="ARBA" id="ARBA00023209"/>
    </source>
</evidence>
<evidence type="ECO:0000256" key="21">
    <source>
        <dbReference type="ARBA" id="ARBA00032396"/>
    </source>
</evidence>
<keyword evidence="17" id="KW-1208">Phospholipid metabolism</keyword>
<evidence type="ECO:0000313" key="25">
    <source>
        <dbReference type="EMBL" id="MTH76091.1"/>
    </source>
</evidence>
<evidence type="ECO:0000256" key="11">
    <source>
        <dbReference type="ARBA" id="ARBA00022692"/>
    </source>
</evidence>
<evidence type="ECO:0000256" key="18">
    <source>
        <dbReference type="ARBA" id="ARBA00029893"/>
    </source>
</evidence>
<comment type="pathway">
    <text evidence="4">Lipid metabolism.</text>
</comment>
<feature type="transmembrane region" description="Helical" evidence="24">
    <location>
        <begin position="121"/>
        <end position="139"/>
    </location>
</feature>
<evidence type="ECO:0000256" key="17">
    <source>
        <dbReference type="ARBA" id="ARBA00023264"/>
    </source>
</evidence>
<evidence type="ECO:0000256" key="8">
    <source>
        <dbReference type="ARBA" id="ARBA00022475"/>
    </source>
</evidence>
<evidence type="ECO:0000256" key="24">
    <source>
        <dbReference type="SAM" id="Phobius"/>
    </source>
</evidence>
<keyword evidence="12 25" id="KW-0548">Nucleotidyltransferase</keyword>
<sequence>MKNLKIRARSAIILFSILIPLLILTYFVKSLGVAIYMFFSAWALYEVISHNQNKRSVNLVISLLSTLIWIIPINWFLKDWGTFWEMYSNGHWVYGLDRDTLISIIKNTIFFKSNAWSGAPWLGLILVFLITTFLLIVDVKSQKNAKNWFKNYFITIFAVIFIPSSFKLIFMYNVMSLYWLFILFLIPIVCDSFAYLIGRLMGRKIIKFGFAPHISPKKSWEGAIAGYFIGALFVFIFMGINFGNSDSIKILINQKQIITAVFVLPAISIIGDLVFSGIKRAQNIKDFSELIAGHGGIMDRFDSLSFNTVFLTFILMI</sequence>
<evidence type="ECO:0000256" key="19">
    <source>
        <dbReference type="ARBA" id="ARBA00031825"/>
    </source>
</evidence>
<feature type="transmembrane region" description="Helical" evidence="24">
    <location>
        <begin position="151"/>
        <end position="172"/>
    </location>
</feature>
<feature type="transmembrane region" description="Helical" evidence="24">
    <location>
        <begin position="57"/>
        <end position="77"/>
    </location>
</feature>
<evidence type="ECO:0000256" key="5">
    <source>
        <dbReference type="ARBA" id="ARBA00010185"/>
    </source>
</evidence>
<keyword evidence="15 24" id="KW-0472">Membrane</keyword>
<dbReference type="Pfam" id="PF01148">
    <property type="entry name" value="CTP_transf_1"/>
    <property type="match status" value="1"/>
</dbReference>
<evidence type="ECO:0000256" key="1">
    <source>
        <dbReference type="ARBA" id="ARBA00001698"/>
    </source>
</evidence>
<organism evidence="25">
    <name type="scientific">Metamycoplasma hominis</name>
    <name type="common">Mycoplasma hominis</name>
    <dbReference type="NCBI Taxonomy" id="2098"/>
    <lineage>
        <taxon>Bacteria</taxon>
        <taxon>Bacillati</taxon>
        <taxon>Mycoplasmatota</taxon>
        <taxon>Mycoplasmoidales</taxon>
        <taxon>Metamycoplasmataceae</taxon>
        <taxon>Metamycoplasma</taxon>
    </lineage>
</organism>
<keyword evidence="16" id="KW-0594">Phospholipid biosynthesis</keyword>
<evidence type="ECO:0000256" key="14">
    <source>
        <dbReference type="ARBA" id="ARBA00023098"/>
    </source>
</evidence>
<keyword evidence="14" id="KW-0443">Lipid metabolism</keyword>
<keyword evidence="9" id="KW-0444">Lipid biosynthesis</keyword>
<evidence type="ECO:0000256" key="9">
    <source>
        <dbReference type="ARBA" id="ARBA00022516"/>
    </source>
</evidence>
<evidence type="ECO:0000256" key="15">
    <source>
        <dbReference type="ARBA" id="ARBA00023136"/>
    </source>
</evidence>
<feature type="transmembrane region" description="Helical" evidence="24">
    <location>
        <begin position="257"/>
        <end position="275"/>
    </location>
</feature>
<evidence type="ECO:0000256" key="12">
    <source>
        <dbReference type="ARBA" id="ARBA00022695"/>
    </source>
</evidence>
<accession>A0A6A8Q138</accession>
<comment type="pathway">
    <text evidence="3">Phospholipid metabolism; CDP-diacylglycerol biosynthesis; CDP-diacylglycerol from sn-glycerol 3-phosphate: step 3/3.</text>
</comment>
<feature type="transmembrane region" description="Helical" evidence="24">
    <location>
        <begin position="219"/>
        <end position="237"/>
    </location>
</feature>
<evidence type="ECO:0000256" key="6">
    <source>
        <dbReference type="ARBA" id="ARBA00012487"/>
    </source>
</evidence>
<evidence type="ECO:0000256" key="4">
    <source>
        <dbReference type="ARBA" id="ARBA00005189"/>
    </source>
</evidence>
<keyword evidence="13 24" id="KW-1133">Transmembrane helix</keyword>
<dbReference type="AlphaFoldDB" id="A0A6A8Q138"/>
<evidence type="ECO:0000256" key="7">
    <source>
        <dbReference type="ARBA" id="ARBA00019373"/>
    </source>
</evidence>
<dbReference type="EMBL" id="WMLC01000089">
    <property type="protein sequence ID" value="MTH76091.1"/>
    <property type="molecule type" value="Genomic_DNA"/>
</dbReference>
<proteinExistence type="inferred from homology"/>
<evidence type="ECO:0000256" key="13">
    <source>
        <dbReference type="ARBA" id="ARBA00022989"/>
    </source>
</evidence>
<evidence type="ECO:0000256" key="23">
    <source>
        <dbReference type="ARBA" id="ARBA00033406"/>
    </source>
</evidence>
<evidence type="ECO:0000256" key="2">
    <source>
        <dbReference type="ARBA" id="ARBA00004651"/>
    </source>
</evidence>
<comment type="catalytic activity">
    <reaction evidence="1">
        <text>a 1,2-diacyl-sn-glycero-3-phosphate + CTP + H(+) = a CDP-1,2-diacyl-sn-glycerol + diphosphate</text>
        <dbReference type="Rhea" id="RHEA:16229"/>
        <dbReference type="ChEBI" id="CHEBI:15378"/>
        <dbReference type="ChEBI" id="CHEBI:33019"/>
        <dbReference type="ChEBI" id="CHEBI:37563"/>
        <dbReference type="ChEBI" id="CHEBI:58332"/>
        <dbReference type="ChEBI" id="CHEBI:58608"/>
        <dbReference type="EC" id="2.7.7.41"/>
    </reaction>
</comment>
<dbReference type="PANTHER" id="PTHR46382:SF1">
    <property type="entry name" value="PHOSPHATIDATE CYTIDYLYLTRANSFERASE"/>
    <property type="match status" value="1"/>
</dbReference>
<evidence type="ECO:0000256" key="10">
    <source>
        <dbReference type="ARBA" id="ARBA00022679"/>
    </source>
</evidence>
<keyword evidence="10 25" id="KW-0808">Transferase</keyword>
<comment type="similarity">
    <text evidence="5">Belongs to the CDS family.</text>
</comment>
<dbReference type="RefSeq" id="WP_160331859.1">
    <property type="nucleotide sequence ID" value="NZ_WMLC01000089.1"/>
</dbReference>
<dbReference type="GO" id="GO:0004605">
    <property type="term" value="F:phosphatidate cytidylyltransferase activity"/>
    <property type="evidence" value="ECO:0007669"/>
    <property type="project" value="UniProtKB-EC"/>
</dbReference>
<evidence type="ECO:0000256" key="20">
    <source>
        <dbReference type="ARBA" id="ARBA00032253"/>
    </source>
</evidence>
<gene>
    <name evidence="25" type="ORF">GLX26_03155</name>
</gene>